<dbReference type="InterPro" id="IPR008030">
    <property type="entry name" value="NmrA-like"/>
</dbReference>
<accession>A0A8J3W2Q8</accession>
<feature type="domain" description="NmrA-like" evidence="3">
    <location>
        <begin position="6"/>
        <end position="256"/>
    </location>
</feature>
<gene>
    <name evidence="4" type="ORF">Mth01_57730</name>
</gene>
<dbReference type="EMBL" id="BOOG01000106">
    <property type="protein sequence ID" value="GIH73520.1"/>
    <property type="molecule type" value="Genomic_DNA"/>
</dbReference>
<dbReference type="InterPro" id="IPR036291">
    <property type="entry name" value="NAD(P)-bd_dom_sf"/>
</dbReference>
<comment type="caution">
    <text evidence="4">The sequence shown here is derived from an EMBL/GenBank/DDBJ whole genome shotgun (WGS) entry which is preliminary data.</text>
</comment>
<comment type="similarity">
    <text evidence="1">Belongs to the NmrA-type oxidoreductase family.</text>
</comment>
<evidence type="ECO:0000256" key="1">
    <source>
        <dbReference type="ARBA" id="ARBA00006328"/>
    </source>
</evidence>
<evidence type="ECO:0000259" key="3">
    <source>
        <dbReference type="Pfam" id="PF05368"/>
    </source>
</evidence>
<keyword evidence="2" id="KW-0521">NADP</keyword>
<evidence type="ECO:0000256" key="2">
    <source>
        <dbReference type="ARBA" id="ARBA00022857"/>
    </source>
</evidence>
<dbReference type="CDD" id="cd05251">
    <property type="entry name" value="NmrA_like_SDR_a"/>
    <property type="match status" value="1"/>
</dbReference>
<dbReference type="PANTHER" id="PTHR42748">
    <property type="entry name" value="NITROGEN METABOLITE REPRESSION PROTEIN NMRA FAMILY MEMBER"/>
    <property type="match status" value="1"/>
</dbReference>
<protein>
    <recommendedName>
        <fullName evidence="3">NmrA-like domain-containing protein</fullName>
    </recommendedName>
</protein>
<dbReference type="SUPFAM" id="SSF51735">
    <property type="entry name" value="NAD(P)-binding Rossmann-fold domains"/>
    <property type="match status" value="1"/>
</dbReference>
<dbReference type="RefSeq" id="WP_204019148.1">
    <property type="nucleotide sequence ID" value="NZ_BOOG01000106.1"/>
</dbReference>
<proteinExistence type="inferred from homology"/>
<sequence length="310" mass="32837">MPESSSFVLVVGATGKQGGAVARALLRSGVPVHALVRDPGAESAAALGALGAVLVRGDLDDVASLTAALDGARAVFSVQTPDATDLVGASEVRRGRNLVETARAAGAEHFVHTSVSGAGTVDVERFDEQRWGMHMLHYWRSKAAIEDLVRAAGFPQWTILRPATFMENFIRPSFYFADMTSDRLLVAVDPDVRLPFVAVDDIGAAAAAAFAEPRRFHGVELELAGDVLSFRTAVRVLSEVLGTTIELPAGPEHARANGLVTELFLAQRYMSAHPAPARPEFAANLGIPLTAFQQWTKTTLGGRPSGSQGS</sequence>
<keyword evidence="5" id="KW-1185">Reference proteome</keyword>
<dbReference type="Proteomes" id="UP000610966">
    <property type="component" value="Unassembled WGS sequence"/>
</dbReference>
<organism evidence="4 5">
    <name type="scientific">Sphaerimonospora thailandensis</name>
    <dbReference type="NCBI Taxonomy" id="795644"/>
    <lineage>
        <taxon>Bacteria</taxon>
        <taxon>Bacillati</taxon>
        <taxon>Actinomycetota</taxon>
        <taxon>Actinomycetes</taxon>
        <taxon>Streptosporangiales</taxon>
        <taxon>Streptosporangiaceae</taxon>
        <taxon>Sphaerimonospora</taxon>
    </lineage>
</organism>
<dbReference type="Gene3D" id="3.90.25.10">
    <property type="entry name" value="UDP-galactose 4-epimerase, domain 1"/>
    <property type="match status" value="1"/>
</dbReference>
<dbReference type="PANTHER" id="PTHR42748:SF7">
    <property type="entry name" value="NMRA LIKE REDOX SENSOR 1-RELATED"/>
    <property type="match status" value="1"/>
</dbReference>
<dbReference type="InterPro" id="IPR051164">
    <property type="entry name" value="NmrA-like_oxidored"/>
</dbReference>
<reference evidence="4" key="1">
    <citation type="submission" date="2021-01" db="EMBL/GenBank/DDBJ databases">
        <title>Whole genome shotgun sequence of Sphaerimonospora thailandensis NBRC 107569.</title>
        <authorList>
            <person name="Komaki H."/>
            <person name="Tamura T."/>
        </authorList>
    </citation>
    <scope>NUCLEOTIDE SEQUENCE</scope>
    <source>
        <strain evidence="4">NBRC 107569</strain>
    </source>
</reference>
<dbReference type="Gene3D" id="3.40.50.720">
    <property type="entry name" value="NAD(P)-binding Rossmann-like Domain"/>
    <property type="match status" value="1"/>
</dbReference>
<dbReference type="Pfam" id="PF05368">
    <property type="entry name" value="NmrA"/>
    <property type="match status" value="1"/>
</dbReference>
<dbReference type="AlphaFoldDB" id="A0A8J3W2Q8"/>
<evidence type="ECO:0000313" key="4">
    <source>
        <dbReference type="EMBL" id="GIH73520.1"/>
    </source>
</evidence>
<evidence type="ECO:0000313" key="5">
    <source>
        <dbReference type="Proteomes" id="UP000610966"/>
    </source>
</evidence>
<name>A0A8J3W2Q8_9ACTN</name>